<evidence type="ECO:0000313" key="2">
    <source>
        <dbReference type="Proteomes" id="UP001054945"/>
    </source>
</evidence>
<accession>A0AAV4PT20</accession>
<reference evidence="1 2" key="1">
    <citation type="submission" date="2021-06" db="EMBL/GenBank/DDBJ databases">
        <title>Caerostris extrusa draft genome.</title>
        <authorList>
            <person name="Kono N."/>
            <person name="Arakawa K."/>
        </authorList>
    </citation>
    <scope>NUCLEOTIDE SEQUENCE [LARGE SCALE GENOMIC DNA]</scope>
</reference>
<organism evidence="1 2">
    <name type="scientific">Caerostris extrusa</name>
    <name type="common">Bark spider</name>
    <name type="synonym">Caerostris bankana</name>
    <dbReference type="NCBI Taxonomy" id="172846"/>
    <lineage>
        <taxon>Eukaryota</taxon>
        <taxon>Metazoa</taxon>
        <taxon>Ecdysozoa</taxon>
        <taxon>Arthropoda</taxon>
        <taxon>Chelicerata</taxon>
        <taxon>Arachnida</taxon>
        <taxon>Araneae</taxon>
        <taxon>Araneomorphae</taxon>
        <taxon>Entelegynae</taxon>
        <taxon>Araneoidea</taxon>
        <taxon>Araneidae</taxon>
        <taxon>Caerostris</taxon>
    </lineage>
</organism>
<keyword evidence="2" id="KW-1185">Reference proteome</keyword>
<comment type="caution">
    <text evidence="1">The sequence shown here is derived from an EMBL/GenBank/DDBJ whole genome shotgun (WGS) entry which is preliminary data.</text>
</comment>
<proteinExistence type="predicted"/>
<dbReference type="Proteomes" id="UP001054945">
    <property type="component" value="Unassembled WGS sequence"/>
</dbReference>
<sequence length="121" mass="13882">MISVQTARSLKTTITRIVKSFPKNLYPSIYVDMRRGSSIVTSPDVQVRSQKKRGERHKYRRRVCFFPFPKGVRLAWARGFLVRGPLPRDMPSQLSASAVFHRDLEVVKAPKTVTSYIGRMS</sequence>
<dbReference type="AlphaFoldDB" id="A0AAV4PT20"/>
<protein>
    <submittedName>
        <fullName evidence="1">Uncharacterized protein</fullName>
    </submittedName>
</protein>
<name>A0AAV4PT20_CAEEX</name>
<gene>
    <name evidence="1" type="ORF">CEXT_503911</name>
</gene>
<evidence type="ECO:0000313" key="1">
    <source>
        <dbReference type="EMBL" id="GIY00199.1"/>
    </source>
</evidence>
<dbReference type="EMBL" id="BPLR01005155">
    <property type="protein sequence ID" value="GIY00199.1"/>
    <property type="molecule type" value="Genomic_DNA"/>
</dbReference>